<evidence type="ECO:0000256" key="1">
    <source>
        <dbReference type="SAM" id="MobiDB-lite"/>
    </source>
</evidence>
<proteinExistence type="predicted"/>
<dbReference type="Proteomes" id="UP000295689">
    <property type="component" value="Unassembled WGS sequence"/>
</dbReference>
<dbReference type="EMBL" id="SLVV01000002">
    <property type="protein sequence ID" value="TCN27355.1"/>
    <property type="molecule type" value="Genomic_DNA"/>
</dbReference>
<comment type="caution">
    <text evidence="2">The sequence shown here is derived from an EMBL/GenBank/DDBJ whole genome shotgun (WGS) entry which is preliminary data.</text>
</comment>
<dbReference type="AlphaFoldDB" id="A0A4R2BL03"/>
<accession>A0A4R2BL03</accession>
<sequence>MKTKDNFIEGAKVTQDNQIFPTKNKNSKTKGNKADREK</sequence>
<keyword evidence="3" id="KW-1185">Reference proteome</keyword>
<evidence type="ECO:0000313" key="3">
    <source>
        <dbReference type="Proteomes" id="UP000295689"/>
    </source>
</evidence>
<evidence type="ECO:0000313" key="2">
    <source>
        <dbReference type="EMBL" id="TCN27355.1"/>
    </source>
</evidence>
<reference evidence="2 3" key="1">
    <citation type="journal article" date="2015" name="Stand. Genomic Sci.">
        <title>Genomic Encyclopedia of Bacterial and Archaeal Type Strains, Phase III: the genomes of soil and plant-associated and newly described type strains.</title>
        <authorList>
            <person name="Whitman W.B."/>
            <person name="Woyke T."/>
            <person name="Klenk H.P."/>
            <person name="Zhou Y."/>
            <person name="Lilburn T.G."/>
            <person name="Beck B.J."/>
            <person name="De Vos P."/>
            <person name="Vandamme P."/>
            <person name="Eisen J.A."/>
            <person name="Garrity G."/>
            <person name="Hugenholtz P."/>
            <person name="Kyrpides N.C."/>
        </authorList>
    </citation>
    <scope>NUCLEOTIDE SEQUENCE [LARGE SCALE GENOMIC DNA]</scope>
    <source>
        <strain evidence="2 3">CV53</strain>
    </source>
</reference>
<name>A0A4R2BL03_9BACI</name>
<gene>
    <name evidence="2" type="ORF">EV146_102305</name>
</gene>
<feature type="region of interest" description="Disordered" evidence="1">
    <location>
        <begin position="1"/>
        <end position="38"/>
    </location>
</feature>
<protein>
    <submittedName>
        <fullName evidence="2">Uncharacterized protein</fullName>
    </submittedName>
</protein>
<organism evidence="2 3">
    <name type="scientific">Mesobacillus foraminis</name>
    <dbReference type="NCBI Taxonomy" id="279826"/>
    <lineage>
        <taxon>Bacteria</taxon>
        <taxon>Bacillati</taxon>
        <taxon>Bacillota</taxon>
        <taxon>Bacilli</taxon>
        <taxon>Bacillales</taxon>
        <taxon>Bacillaceae</taxon>
        <taxon>Mesobacillus</taxon>
    </lineage>
</organism>